<dbReference type="Gene3D" id="3.40.800.10">
    <property type="entry name" value="Ureohydrolase domain"/>
    <property type="match status" value="1"/>
</dbReference>
<reference evidence="6" key="1">
    <citation type="submission" date="2016-10" db="EMBL/GenBank/DDBJ databases">
        <authorList>
            <person name="Varghese N."/>
            <person name="Submissions S."/>
        </authorList>
    </citation>
    <scope>NUCLEOTIDE SEQUENCE [LARGE SCALE GENOMIC DNA]</scope>
    <source>
        <strain evidence="6">CGMCC 4.5579</strain>
    </source>
</reference>
<evidence type="ECO:0000256" key="1">
    <source>
        <dbReference type="ARBA" id="ARBA00022723"/>
    </source>
</evidence>
<sequence length="290" mass="29985">MTTPEIAVLAVPYDSGHSGERMGAGPGHLLDHGLLDRAGPGARAETVRPADGFAGEIASAFRVQAALAERVRAVRAGGRAPLVLAGNCNTTVGVVAGLRDPDVDHLGVVWFDAHGDFNTPETSTSGFLDGMGLAVLTGDCWRPMAASVPGFRPLPERHVVLAGIRDVDAAERDRIERSALHVLPPDRVNRAGMAAALTGLPATVRRIHLHLDLDVHDRDTVGRANPFAVPGGPDAAGVRDAVAAVAAAHPVVSATISAYDPAADPADRLRSVALDLAEQVAALLHPPAPA</sequence>
<name>A0A1I5Z3Q5_9PSEU</name>
<dbReference type="PANTHER" id="PTHR43782">
    <property type="entry name" value="ARGINASE"/>
    <property type="match status" value="1"/>
</dbReference>
<protein>
    <submittedName>
        <fullName evidence="5">Arginase</fullName>
    </submittedName>
</protein>
<dbReference type="Proteomes" id="UP000198727">
    <property type="component" value="Unassembled WGS sequence"/>
</dbReference>
<evidence type="ECO:0000313" key="6">
    <source>
        <dbReference type="Proteomes" id="UP000198727"/>
    </source>
</evidence>
<dbReference type="GO" id="GO:0005829">
    <property type="term" value="C:cytosol"/>
    <property type="evidence" value="ECO:0007669"/>
    <property type="project" value="TreeGrafter"/>
</dbReference>
<organism evidence="5 6">
    <name type="scientific">Amycolatopsis arida</name>
    <dbReference type="NCBI Taxonomy" id="587909"/>
    <lineage>
        <taxon>Bacteria</taxon>
        <taxon>Bacillati</taxon>
        <taxon>Actinomycetota</taxon>
        <taxon>Actinomycetes</taxon>
        <taxon>Pseudonocardiales</taxon>
        <taxon>Pseudonocardiaceae</taxon>
        <taxon>Amycolatopsis</taxon>
    </lineage>
</organism>
<dbReference type="SUPFAM" id="SSF52768">
    <property type="entry name" value="Arginase/deacetylase"/>
    <property type="match status" value="1"/>
</dbReference>
<dbReference type="STRING" id="587909.SAMN05421810_108185"/>
<dbReference type="PROSITE" id="PS51409">
    <property type="entry name" value="ARGINASE_2"/>
    <property type="match status" value="1"/>
</dbReference>
<dbReference type="GO" id="GO:0030145">
    <property type="term" value="F:manganese ion binding"/>
    <property type="evidence" value="ECO:0007669"/>
    <property type="project" value="TreeGrafter"/>
</dbReference>
<dbReference type="GO" id="GO:0004053">
    <property type="term" value="F:arginase activity"/>
    <property type="evidence" value="ECO:0007669"/>
    <property type="project" value="TreeGrafter"/>
</dbReference>
<evidence type="ECO:0000256" key="3">
    <source>
        <dbReference type="ARBA" id="ARBA00023211"/>
    </source>
</evidence>
<keyword evidence="3" id="KW-0464">Manganese</keyword>
<evidence type="ECO:0000256" key="2">
    <source>
        <dbReference type="ARBA" id="ARBA00022801"/>
    </source>
</evidence>
<dbReference type="OrthoDB" id="7331788at2"/>
<dbReference type="EMBL" id="FOWW01000008">
    <property type="protein sequence ID" value="SFQ50955.1"/>
    <property type="molecule type" value="Genomic_DNA"/>
</dbReference>
<dbReference type="AlphaFoldDB" id="A0A1I5Z3Q5"/>
<dbReference type="InterPro" id="IPR006035">
    <property type="entry name" value="Ureohydrolase"/>
</dbReference>
<dbReference type="Pfam" id="PF00491">
    <property type="entry name" value="Arginase"/>
    <property type="match status" value="1"/>
</dbReference>
<accession>A0A1I5Z3Q5</accession>
<evidence type="ECO:0000313" key="5">
    <source>
        <dbReference type="EMBL" id="SFQ50955.1"/>
    </source>
</evidence>
<comment type="similarity">
    <text evidence="4">Belongs to the arginase family.</text>
</comment>
<keyword evidence="1" id="KW-0479">Metal-binding</keyword>
<evidence type="ECO:0000256" key="4">
    <source>
        <dbReference type="PROSITE-ProRule" id="PRU00742"/>
    </source>
</evidence>
<keyword evidence="6" id="KW-1185">Reference proteome</keyword>
<dbReference type="CDD" id="cd09999">
    <property type="entry name" value="Arginase-like_1"/>
    <property type="match status" value="1"/>
</dbReference>
<dbReference type="PANTHER" id="PTHR43782:SF3">
    <property type="entry name" value="ARGINASE"/>
    <property type="match status" value="1"/>
</dbReference>
<dbReference type="PRINTS" id="PR00116">
    <property type="entry name" value="ARGINASE"/>
</dbReference>
<dbReference type="RefSeq" id="WP_092533527.1">
    <property type="nucleotide sequence ID" value="NZ_FOWW01000008.1"/>
</dbReference>
<dbReference type="InterPro" id="IPR023696">
    <property type="entry name" value="Ureohydrolase_dom_sf"/>
</dbReference>
<gene>
    <name evidence="5" type="ORF">SAMN05421810_108185</name>
</gene>
<proteinExistence type="inferred from homology"/>
<keyword evidence="2" id="KW-0378">Hydrolase</keyword>